<keyword evidence="2" id="KW-1185">Reference proteome</keyword>
<gene>
    <name evidence="1" type="ORF">OU415_02295</name>
</gene>
<organism evidence="1 2">
    <name type="scientific">Saccharopolyspora oryzae</name>
    <dbReference type="NCBI Taxonomy" id="2997343"/>
    <lineage>
        <taxon>Bacteria</taxon>
        <taxon>Bacillati</taxon>
        <taxon>Actinomycetota</taxon>
        <taxon>Actinomycetes</taxon>
        <taxon>Pseudonocardiales</taxon>
        <taxon>Pseudonocardiaceae</taxon>
        <taxon>Saccharopolyspora</taxon>
    </lineage>
</organism>
<dbReference type="EMBL" id="JAQGLA010000002">
    <property type="protein sequence ID" value="MDA3624247.1"/>
    <property type="molecule type" value="Genomic_DNA"/>
</dbReference>
<dbReference type="Gene3D" id="2.40.30.200">
    <property type="match status" value="1"/>
</dbReference>
<reference evidence="1 2" key="1">
    <citation type="submission" date="2022-11" db="EMBL/GenBank/DDBJ databases">
        <title>Draft genome sequence of Saccharopolyspora sp. WRP15-2 isolated from rhizosphere soils of wild rice in Thailand.</title>
        <authorList>
            <person name="Duangmal K."/>
            <person name="Kammanee S."/>
            <person name="Muangham S."/>
        </authorList>
    </citation>
    <scope>NUCLEOTIDE SEQUENCE [LARGE SCALE GENOMIC DNA]</scope>
    <source>
        <strain evidence="1 2">WRP15-2</strain>
    </source>
</reference>
<evidence type="ECO:0000313" key="2">
    <source>
        <dbReference type="Proteomes" id="UP001210380"/>
    </source>
</evidence>
<proteinExistence type="predicted"/>
<accession>A0ABT4URA6</accession>
<dbReference type="Proteomes" id="UP001210380">
    <property type="component" value="Unassembled WGS sequence"/>
</dbReference>
<dbReference type="RefSeq" id="WP_270946811.1">
    <property type="nucleotide sequence ID" value="NZ_JAQGLA010000002.1"/>
</dbReference>
<protein>
    <submittedName>
        <fullName evidence="1">Phage tail family protein</fullName>
    </submittedName>
</protein>
<evidence type="ECO:0000313" key="1">
    <source>
        <dbReference type="EMBL" id="MDA3624247.1"/>
    </source>
</evidence>
<sequence length="502" mass="53275">MAIQFRSAASAQAELTPTVTVAKPAGVQVGDVLVATHFATGDPEDMAAPAGWLQAGADGLQSGVSNGKVWYRIVDGTDGANYTFTMTSSASCTLVVQAFSGVDHAVPVPTVVWGGAASTTNLHVAPSVQPTLLNSMLICAWGATAGGGGRVYTPPAGMTEDGDLASGWSFGAVAHEQVTATSPTGPRTATCGVSTIGHLSVSLALSPAVSSLTSSEGEVIWWIDPEGTSTVLGVSWGVSGRFAPPPKYDEEVVPGEPGARVRSVRHDVREFTLPLWLGTYSSEAELRREMRRIVALMDPVRGEGKIRVQSPAGDQREIRCRYAAGLEMDESLGDNTGLRAQKAAVVFRAHDPYWMDVNDTIVTLTIGETPKFFPIFPMRLTSSEIFTESSIDNPGDVEAWPVWTLQGPGSSIVLRNLTTGKKLELSASGGLALNARESLIIDTRPGKKTLVRSEGTNLWPYVSNDSALWSLRPGGNLVRLEMSGSNTDSYLRAAIRPRYLTA</sequence>
<name>A0ABT4URA6_9PSEU</name>
<comment type="caution">
    <text evidence="1">The sequence shown here is derived from an EMBL/GenBank/DDBJ whole genome shotgun (WGS) entry which is preliminary data.</text>
</comment>